<dbReference type="InterPro" id="IPR003439">
    <property type="entry name" value="ABC_transporter-like_ATP-bd"/>
</dbReference>
<keyword evidence="2" id="KW-0547">Nucleotide-binding</keyword>
<evidence type="ECO:0000256" key="4">
    <source>
        <dbReference type="ARBA" id="ARBA00022840"/>
    </source>
</evidence>
<organism evidence="8 9">
    <name type="scientific">Ramlibacter aquaticus</name>
    <dbReference type="NCBI Taxonomy" id="2780094"/>
    <lineage>
        <taxon>Bacteria</taxon>
        <taxon>Pseudomonadati</taxon>
        <taxon>Pseudomonadota</taxon>
        <taxon>Betaproteobacteria</taxon>
        <taxon>Burkholderiales</taxon>
        <taxon>Comamonadaceae</taxon>
        <taxon>Ramlibacter</taxon>
    </lineage>
</organism>
<name>A0ABR9SDD0_9BURK</name>
<dbReference type="Pfam" id="PF00005">
    <property type="entry name" value="ABC_tran"/>
    <property type="match status" value="1"/>
</dbReference>
<sequence>MVVLPSSLLPLPAGLVAVTGDEGTGKTRLLRRLGGDIAPAPGDPALPDGLWLDLALPGRDADTPAAVWRDLQARCPGWDGARCEELAQALGLTPHLDKQLFMLSTGSRRKVALAGLLAAGARVTCLDQPFAALDAGSVRVLLEVLAEAAGPAAAPAGRTWVVADYGADPRLHWQRIVSLDGGAGGTIPG</sequence>
<comment type="caution">
    <text evidence="8">The sequence shown here is derived from an EMBL/GenBank/DDBJ whole genome shotgun (WGS) entry which is preliminary data.</text>
</comment>
<evidence type="ECO:0000256" key="2">
    <source>
        <dbReference type="ARBA" id="ARBA00022741"/>
    </source>
</evidence>
<dbReference type="InterPro" id="IPR027417">
    <property type="entry name" value="P-loop_NTPase"/>
</dbReference>
<dbReference type="PANTHER" id="PTHR43499">
    <property type="entry name" value="ABC TRANSPORTER I FAMILY MEMBER 1"/>
    <property type="match status" value="1"/>
</dbReference>
<evidence type="ECO:0000313" key="8">
    <source>
        <dbReference type="EMBL" id="MBE7940361.1"/>
    </source>
</evidence>
<evidence type="ECO:0000256" key="6">
    <source>
        <dbReference type="ARBA" id="ARBA00023136"/>
    </source>
</evidence>
<feature type="domain" description="ABC transporter" evidence="7">
    <location>
        <begin position="15"/>
        <end position="131"/>
    </location>
</feature>
<accession>A0ABR9SDD0</accession>
<gene>
    <name evidence="8" type="ORF">IM725_07235</name>
</gene>
<reference evidence="8 9" key="1">
    <citation type="submission" date="2020-10" db="EMBL/GenBank/DDBJ databases">
        <title>Draft genome of Ramlibacter aquaticus LMG 30558.</title>
        <authorList>
            <person name="Props R."/>
        </authorList>
    </citation>
    <scope>NUCLEOTIDE SEQUENCE [LARGE SCALE GENOMIC DNA]</scope>
    <source>
        <strain evidence="8 9">LMG 30558</strain>
    </source>
</reference>
<keyword evidence="9" id="KW-1185">Reference proteome</keyword>
<evidence type="ECO:0000313" key="9">
    <source>
        <dbReference type="Proteomes" id="UP000715965"/>
    </source>
</evidence>
<evidence type="ECO:0000256" key="5">
    <source>
        <dbReference type="ARBA" id="ARBA00022967"/>
    </source>
</evidence>
<proteinExistence type="predicted"/>
<dbReference type="GO" id="GO:0005524">
    <property type="term" value="F:ATP binding"/>
    <property type="evidence" value="ECO:0007669"/>
    <property type="project" value="UniProtKB-KW"/>
</dbReference>
<dbReference type="InterPro" id="IPR005895">
    <property type="entry name" value="ABC_transptr_haem_export_CcmA"/>
</dbReference>
<evidence type="ECO:0000256" key="3">
    <source>
        <dbReference type="ARBA" id="ARBA00022748"/>
    </source>
</evidence>
<keyword evidence="5" id="KW-1278">Translocase</keyword>
<keyword evidence="1" id="KW-0813">Transport</keyword>
<dbReference type="EMBL" id="JADDOJ010000021">
    <property type="protein sequence ID" value="MBE7940361.1"/>
    <property type="molecule type" value="Genomic_DNA"/>
</dbReference>
<dbReference type="Proteomes" id="UP000715965">
    <property type="component" value="Unassembled WGS sequence"/>
</dbReference>
<keyword evidence="4 8" id="KW-0067">ATP-binding</keyword>
<keyword evidence="6" id="KW-0472">Membrane</keyword>
<dbReference type="Gene3D" id="3.40.50.300">
    <property type="entry name" value="P-loop containing nucleotide triphosphate hydrolases"/>
    <property type="match status" value="1"/>
</dbReference>
<evidence type="ECO:0000259" key="7">
    <source>
        <dbReference type="Pfam" id="PF00005"/>
    </source>
</evidence>
<dbReference type="RefSeq" id="WP_193779907.1">
    <property type="nucleotide sequence ID" value="NZ_JADDOJ010000021.1"/>
</dbReference>
<dbReference type="PANTHER" id="PTHR43499:SF1">
    <property type="entry name" value="ABC TRANSPORTER I FAMILY MEMBER 1"/>
    <property type="match status" value="1"/>
</dbReference>
<protein>
    <submittedName>
        <fullName evidence="8">ATP-binding cassette domain-containing protein</fullName>
    </submittedName>
</protein>
<keyword evidence="3" id="KW-0201">Cytochrome c-type biogenesis</keyword>
<evidence type="ECO:0000256" key="1">
    <source>
        <dbReference type="ARBA" id="ARBA00022448"/>
    </source>
</evidence>
<dbReference type="SUPFAM" id="SSF52540">
    <property type="entry name" value="P-loop containing nucleoside triphosphate hydrolases"/>
    <property type="match status" value="1"/>
</dbReference>